<dbReference type="STRING" id="706434.HMPREF9429_01775"/>
<dbReference type="GO" id="GO:0051607">
    <property type="term" value="P:defense response to virus"/>
    <property type="evidence" value="ECO:0007669"/>
    <property type="project" value="UniProtKB-KW"/>
</dbReference>
<dbReference type="HOGENOM" id="CLU_036878_0_0_9"/>
<comment type="similarity">
    <text evidence="2">Belongs to the CRISPR-associated Csm5 family.</text>
</comment>
<evidence type="ECO:0000256" key="5">
    <source>
        <dbReference type="ARBA" id="ARBA00023118"/>
    </source>
</evidence>
<dbReference type="InterPro" id="IPR010173">
    <property type="entry name" value="CRISPR-assoc_Csm5"/>
</dbReference>
<keyword evidence="9" id="KW-1185">Reference proteome</keyword>
<dbReference type="NCBIfam" id="TIGR01899">
    <property type="entry name" value="cas_TM1807_csm5"/>
    <property type="match status" value="1"/>
</dbReference>
<gene>
    <name evidence="8" type="primary">csm5</name>
    <name evidence="8" type="ORF">HMPREF9429_01775</name>
</gene>
<dbReference type="Proteomes" id="UP000003195">
    <property type="component" value="Unassembled WGS sequence"/>
</dbReference>
<evidence type="ECO:0000256" key="1">
    <source>
        <dbReference type="ARBA" id="ARBA00003088"/>
    </source>
</evidence>
<evidence type="ECO:0000256" key="4">
    <source>
        <dbReference type="ARBA" id="ARBA00022884"/>
    </source>
</evidence>
<proteinExistence type="inferred from homology"/>
<evidence type="ECO:0000256" key="2">
    <source>
        <dbReference type="ARBA" id="ARBA00006680"/>
    </source>
</evidence>
<protein>
    <recommendedName>
        <fullName evidence="3">CRISPR system Cms protein Csm5</fullName>
    </recommendedName>
    <alternativeName>
        <fullName evidence="6">CRISPR type III A-associated protein Csm5</fullName>
    </alternativeName>
</protein>
<evidence type="ECO:0000313" key="9">
    <source>
        <dbReference type="Proteomes" id="UP000003195"/>
    </source>
</evidence>
<evidence type="ECO:0000256" key="3">
    <source>
        <dbReference type="ARBA" id="ARBA00016113"/>
    </source>
</evidence>
<evidence type="ECO:0000256" key="6">
    <source>
        <dbReference type="ARBA" id="ARBA00031720"/>
    </source>
</evidence>
<dbReference type="InterPro" id="IPR005537">
    <property type="entry name" value="RAMP_III_fam"/>
</dbReference>
<dbReference type="EMBL" id="AECS01000049">
    <property type="protein sequence ID" value="EFQ03347.1"/>
    <property type="molecule type" value="Genomic_DNA"/>
</dbReference>
<dbReference type="AlphaFoldDB" id="E2ZE73"/>
<dbReference type="PANTHER" id="PTHR38007">
    <property type="entry name" value="CRISPR SYSTEM CMS PROTEIN CSM5"/>
    <property type="match status" value="1"/>
</dbReference>
<dbReference type="RefSeq" id="WP_006943182.1">
    <property type="nucleotide sequence ID" value="NZ_GL538212.1"/>
</dbReference>
<evidence type="ECO:0000259" key="7">
    <source>
        <dbReference type="Pfam" id="PF03787"/>
    </source>
</evidence>
<dbReference type="GO" id="GO:0003723">
    <property type="term" value="F:RNA binding"/>
    <property type="evidence" value="ECO:0007669"/>
    <property type="project" value="UniProtKB-KW"/>
</dbReference>
<keyword evidence="5" id="KW-0051">Antiviral defense</keyword>
<feature type="domain" description="CRISPR type III-associated protein" evidence="7">
    <location>
        <begin position="12"/>
        <end position="252"/>
    </location>
</feature>
<reference evidence="8 9" key="1">
    <citation type="submission" date="2010-08" db="EMBL/GenBank/DDBJ databases">
        <authorList>
            <person name="Weinstock G."/>
            <person name="Sodergren E."/>
            <person name="Clifton S."/>
            <person name="Fulton L."/>
            <person name="Fulton B."/>
            <person name="Courtney L."/>
            <person name="Fronick C."/>
            <person name="Harrison M."/>
            <person name="Strong C."/>
            <person name="Farmer C."/>
            <person name="Delahaunty K."/>
            <person name="Markovic C."/>
            <person name="Hall O."/>
            <person name="Minx P."/>
            <person name="Tomlinson C."/>
            <person name="Mitreva M."/>
            <person name="Hou S."/>
            <person name="Chen J."/>
            <person name="Wollam A."/>
            <person name="Pepin K.H."/>
            <person name="Johnson M."/>
            <person name="Bhonagiri V."/>
            <person name="Zhang X."/>
            <person name="Suruliraj S."/>
            <person name="Warren W."/>
            <person name="Chinwalla A."/>
            <person name="Mardis E.R."/>
            <person name="Wilson R.K."/>
        </authorList>
    </citation>
    <scope>NUCLEOTIDE SEQUENCE [LARGE SCALE GENOMIC DNA]</scope>
    <source>
        <strain evidence="8 9">F0359</strain>
    </source>
</reference>
<keyword evidence="4" id="KW-0694">RNA-binding</keyword>
<organism evidence="8 9">
    <name type="scientific">Megasphaera micronuciformis F0359</name>
    <dbReference type="NCBI Taxonomy" id="706434"/>
    <lineage>
        <taxon>Bacteria</taxon>
        <taxon>Bacillati</taxon>
        <taxon>Bacillota</taxon>
        <taxon>Negativicutes</taxon>
        <taxon>Veillonellales</taxon>
        <taxon>Veillonellaceae</taxon>
        <taxon>Megasphaera</taxon>
    </lineage>
</organism>
<dbReference type="OrthoDB" id="24360at2"/>
<comment type="caution">
    <text evidence="8">The sequence shown here is derived from an EMBL/GenBank/DDBJ whole genome shotgun (WGS) entry which is preliminary data.</text>
</comment>
<dbReference type="Pfam" id="PF03787">
    <property type="entry name" value="RAMPs"/>
    <property type="match status" value="1"/>
</dbReference>
<comment type="function">
    <text evidence="1">This subunit might be involved in maturation of a crRNA intermediate to its mature form.</text>
</comment>
<dbReference type="PANTHER" id="PTHR38007:SF1">
    <property type="entry name" value="CRISPR SYSTEM CMS PROTEIN CSM5"/>
    <property type="match status" value="1"/>
</dbReference>
<sequence>MREQHRETRNFEIECLSPVHIGSGDKLTAVEYIFDEKARQVYFLDQARWLQFLYRKRLTDEFLRHIRRTAEQLKSKDPFCGQLLWDWLTQKGIRPDEIRNLAGTIGHVHTNNPLIDRRSVNDIARNVTDAFGSVYIPGSSIKGALRTGLLSSIILKNKEKYTTSWKEIESTIFNARGRSDLKCLGKVQSKLEGLVFQRLGLQDEHGRACGGSVNDVLRGLIVSDAACVEPVCNTVIVQKLDGSLAKTEGMNPCRLPLFRECIPAGTRLRFSVTADLEMLKVIGIGSIDDIFSVTREYVMRNLKFQEHAFTRAFGRQFFAAQAFNEAKQADLFLGGGTGFQYKTVIYDLAPDEEIGRAAVAKYLDLVFTNKDSKPQHKSKDKDISPRTVKLTDQGREYQLMGLCRVKEV</sequence>
<dbReference type="eggNOG" id="COG1332">
    <property type="taxonomic scope" value="Bacteria"/>
</dbReference>
<accession>E2ZE73</accession>
<name>E2ZE73_9FIRM</name>
<evidence type="ECO:0000313" key="8">
    <source>
        <dbReference type="EMBL" id="EFQ03347.1"/>
    </source>
</evidence>